<evidence type="ECO:0000259" key="1">
    <source>
        <dbReference type="Pfam" id="PF13456"/>
    </source>
</evidence>
<accession>G4YR75</accession>
<dbReference type="InParanoid" id="G4YR75"/>
<proteinExistence type="predicted"/>
<keyword evidence="3" id="KW-1185">Reference proteome</keyword>
<evidence type="ECO:0000313" key="2">
    <source>
        <dbReference type="EMBL" id="EGZ22809.1"/>
    </source>
</evidence>
<sequence length="53" mass="6317">MHVVGDSMLLINMLRNRRPPKSKLLARMYTQCQRLADVCQIGTWSHHFRQHNK</sequence>
<dbReference type="AlphaFoldDB" id="G4YR75"/>
<dbReference type="SMR" id="G4YR75"/>
<name>G4YR75_PHYSP</name>
<dbReference type="InterPro" id="IPR002156">
    <property type="entry name" value="RNaseH_domain"/>
</dbReference>
<dbReference type="GeneID" id="20650756"/>
<dbReference type="EMBL" id="JH159152">
    <property type="protein sequence ID" value="EGZ22809.1"/>
    <property type="molecule type" value="Genomic_DNA"/>
</dbReference>
<organism evidence="2 3">
    <name type="scientific">Phytophthora sojae (strain P6497)</name>
    <name type="common">Soybean stem and root rot agent</name>
    <name type="synonym">Phytophthora megasperma f. sp. glycines</name>
    <dbReference type="NCBI Taxonomy" id="1094619"/>
    <lineage>
        <taxon>Eukaryota</taxon>
        <taxon>Sar</taxon>
        <taxon>Stramenopiles</taxon>
        <taxon>Oomycota</taxon>
        <taxon>Peronosporomycetes</taxon>
        <taxon>Peronosporales</taxon>
        <taxon>Peronosporaceae</taxon>
        <taxon>Phytophthora</taxon>
    </lineage>
</organism>
<protein>
    <recommendedName>
        <fullName evidence="1">RNase H type-1 domain-containing protein</fullName>
    </recommendedName>
</protein>
<evidence type="ECO:0000313" key="3">
    <source>
        <dbReference type="Proteomes" id="UP000002640"/>
    </source>
</evidence>
<feature type="non-terminal residue" evidence="2">
    <location>
        <position position="53"/>
    </location>
</feature>
<gene>
    <name evidence="2" type="ORF">PHYSODRAFT_381296</name>
</gene>
<dbReference type="KEGG" id="psoj:PHYSODRAFT_381296"/>
<dbReference type="Proteomes" id="UP000002640">
    <property type="component" value="Unassembled WGS sequence"/>
</dbReference>
<dbReference type="Pfam" id="PF13456">
    <property type="entry name" value="RVT_3"/>
    <property type="match status" value="1"/>
</dbReference>
<dbReference type="GO" id="GO:0004523">
    <property type="term" value="F:RNA-DNA hybrid ribonuclease activity"/>
    <property type="evidence" value="ECO:0007669"/>
    <property type="project" value="InterPro"/>
</dbReference>
<feature type="domain" description="RNase H type-1" evidence="1">
    <location>
        <begin position="2"/>
        <end position="53"/>
    </location>
</feature>
<reference evidence="2 3" key="1">
    <citation type="journal article" date="2006" name="Science">
        <title>Phytophthora genome sequences uncover evolutionary origins and mechanisms of pathogenesis.</title>
        <authorList>
            <person name="Tyler B.M."/>
            <person name="Tripathy S."/>
            <person name="Zhang X."/>
            <person name="Dehal P."/>
            <person name="Jiang R.H."/>
            <person name="Aerts A."/>
            <person name="Arredondo F.D."/>
            <person name="Baxter L."/>
            <person name="Bensasson D."/>
            <person name="Beynon J.L."/>
            <person name="Chapman J."/>
            <person name="Damasceno C.M."/>
            <person name="Dorrance A.E."/>
            <person name="Dou D."/>
            <person name="Dickerman A.W."/>
            <person name="Dubchak I.L."/>
            <person name="Garbelotto M."/>
            <person name="Gijzen M."/>
            <person name="Gordon S.G."/>
            <person name="Govers F."/>
            <person name="Grunwald N.J."/>
            <person name="Huang W."/>
            <person name="Ivors K.L."/>
            <person name="Jones R.W."/>
            <person name="Kamoun S."/>
            <person name="Krampis K."/>
            <person name="Lamour K.H."/>
            <person name="Lee M.K."/>
            <person name="McDonald W.H."/>
            <person name="Medina M."/>
            <person name="Meijer H.J."/>
            <person name="Nordberg E.K."/>
            <person name="Maclean D.J."/>
            <person name="Ospina-Giraldo M.D."/>
            <person name="Morris P.F."/>
            <person name="Phuntumart V."/>
            <person name="Putnam N.H."/>
            <person name="Rash S."/>
            <person name="Rose J.K."/>
            <person name="Sakihama Y."/>
            <person name="Salamov A.A."/>
            <person name="Savidor A."/>
            <person name="Scheuring C.F."/>
            <person name="Smith B.M."/>
            <person name="Sobral B.W."/>
            <person name="Terry A."/>
            <person name="Torto-Alalibo T.A."/>
            <person name="Win J."/>
            <person name="Xu Z."/>
            <person name="Zhang H."/>
            <person name="Grigoriev I.V."/>
            <person name="Rokhsar D.S."/>
            <person name="Boore J.L."/>
        </authorList>
    </citation>
    <scope>NUCLEOTIDE SEQUENCE [LARGE SCALE GENOMIC DNA]</scope>
    <source>
        <strain evidence="2 3">P6497</strain>
    </source>
</reference>
<dbReference type="RefSeq" id="XP_009518097.1">
    <property type="nucleotide sequence ID" value="XM_009519802.1"/>
</dbReference>
<dbReference type="GO" id="GO:0003676">
    <property type="term" value="F:nucleic acid binding"/>
    <property type="evidence" value="ECO:0007669"/>
    <property type="project" value="InterPro"/>
</dbReference>